<accession>A0A9N8VTK9</accession>
<dbReference type="EMBL" id="CAJVPK010000163">
    <property type="protein sequence ID" value="CAG8463879.1"/>
    <property type="molecule type" value="Genomic_DNA"/>
</dbReference>
<evidence type="ECO:0000313" key="1">
    <source>
        <dbReference type="EMBL" id="CAG8463879.1"/>
    </source>
</evidence>
<dbReference type="OrthoDB" id="2331274at2759"/>
<proteinExistence type="predicted"/>
<dbReference type="Proteomes" id="UP000789706">
    <property type="component" value="Unassembled WGS sequence"/>
</dbReference>
<dbReference type="Gene3D" id="3.80.10.10">
    <property type="entry name" value="Ribonuclease Inhibitor"/>
    <property type="match status" value="1"/>
</dbReference>
<reference evidence="1" key="1">
    <citation type="submission" date="2021-06" db="EMBL/GenBank/DDBJ databases">
        <authorList>
            <person name="Kallberg Y."/>
            <person name="Tangrot J."/>
            <person name="Rosling A."/>
        </authorList>
    </citation>
    <scope>NUCLEOTIDE SEQUENCE</scope>
    <source>
        <strain evidence="1">AZ414A</strain>
    </source>
</reference>
<dbReference type="AlphaFoldDB" id="A0A9N8VTK9"/>
<comment type="caution">
    <text evidence="1">The sequence shown here is derived from an EMBL/GenBank/DDBJ whole genome shotgun (WGS) entry which is preliminary data.</text>
</comment>
<name>A0A9N8VTK9_9GLOM</name>
<evidence type="ECO:0000313" key="2">
    <source>
        <dbReference type="Proteomes" id="UP000789706"/>
    </source>
</evidence>
<gene>
    <name evidence="1" type="ORF">DEBURN_LOCUS2820</name>
</gene>
<protein>
    <submittedName>
        <fullName evidence="1">112_t:CDS:1</fullName>
    </submittedName>
</protein>
<sequence length="467" mass="53910">MAPQFPPDILSVIFEHFKDEYAALFNFLQVNKFWCEAVVPILWRNPLKNQYENGKNQIPIMVKGSHSLMFCVRKESICLLRTLLTCLPNESKNLLSQNGYELSNEILRQPIFDYANYCRCICTSDVSMLIWSGINKRYISHPSFNFRCSSYISPTIFYGLAQICRNIEDLTVEFCDRDHDGVNSLIRVQKEMKYFECKLINGGEEQCCQLLGNALKSQAHSLLKLDLGKQSCIPLIVIPDFTYLCYLRFGLSSEISEETAEYLKKAKLPNLVTLIIDGDPVRSDILESLIIGTNGNFQKLHMSGWCPDGIDDPGYILPVLSGYCPKLKILTIWIDEDDYEELEVLLNICQELECIYLRCANMYTDEPELFNILKRVEMPNLSKLKLEDCWLVDQAYAFEEFLRCRKNREDVKPISLEVVGYINSEMYLDVLSLYRWYGVLKETKVLVYGEDSAPDDILPPWKVAAKF</sequence>
<dbReference type="SUPFAM" id="SSF52047">
    <property type="entry name" value="RNI-like"/>
    <property type="match status" value="1"/>
</dbReference>
<dbReference type="InterPro" id="IPR032675">
    <property type="entry name" value="LRR_dom_sf"/>
</dbReference>
<organism evidence="1 2">
    <name type="scientific">Diversispora eburnea</name>
    <dbReference type="NCBI Taxonomy" id="1213867"/>
    <lineage>
        <taxon>Eukaryota</taxon>
        <taxon>Fungi</taxon>
        <taxon>Fungi incertae sedis</taxon>
        <taxon>Mucoromycota</taxon>
        <taxon>Glomeromycotina</taxon>
        <taxon>Glomeromycetes</taxon>
        <taxon>Diversisporales</taxon>
        <taxon>Diversisporaceae</taxon>
        <taxon>Diversispora</taxon>
    </lineage>
</organism>
<keyword evidence="2" id="KW-1185">Reference proteome</keyword>